<dbReference type="AlphaFoldDB" id="A0A318EGD0"/>
<dbReference type="RefSeq" id="WP_110263424.1">
    <property type="nucleotide sequence ID" value="NZ_CAKZQT010000007.1"/>
</dbReference>
<dbReference type="PRINTS" id="PR00081">
    <property type="entry name" value="GDHRDH"/>
</dbReference>
<comment type="similarity">
    <text evidence="1">Belongs to the short-chain dehydrogenases/reductases (SDR) family.</text>
</comment>
<proteinExistence type="inferred from homology"/>
<dbReference type="EMBL" id="QICN01000001">
    <property type="protein sequence ID" value="PXV71298.1"/>
    <property type="molecule type" value="Genomic_DNA"/>
</dbReference>
<evidence type="ECO:0000256" key="2">
    <source>
        <dbReference type="ARBA" id="ARBA00023002"/>
    </source>
</evidence>
<reference evidence="3 4" key="1">
    <citation type="submission" date="2018-04" db="EMBL/GenBank/DDBJ databases">
        <title>Genomic Encyclopedia of Type Strains, Phase IV (KMG-IV): sequencing the most valuable type-strain genomes for metagenomic binning, comparative biology and taxonomic classification.</title>
        <authorList>
            <person name="Goeker M."/>
        </authorList>
    </citation>
    <scope>NUCLEOTIDE SEQUENCE [LARGE SCALE GENOMIC DNA]</scope>
    <source>
        <strain evidence="3 4">DSM 104150</strain>
    </source>
</reference>
<evidence type="ECO:0000256" key="1">
    <source>
        <dbReference type="ARBA" id="ARBA00006484"/>
    </source>
</evidence>
<dbReference type="Proteomes" id="UP000248330">
    <property type="component" value="Unassembled WGS sequence"/>
</dbReference>
<dbReference type="FunFam" id="3.40.50.720:FF:000084">
    <property type="entry name" value="Short-chain dehydrogenase reductase"/>
    <property type="match status" value="1"/>
</dbReference>
<name>A0A318EGD0_9GAMM</name>
<dbReference type="InterPro" id="IPR002347">
    <property type="entry name" value="SDR_fam"/>
</dbReference>
<dbReference type="PANTHER" id="PTHR42760">
    <property type="entry name" value="SHORT-CHAIN DEHYDROGENASES/REDUCTASES FAMILY MEMBER"/>
    <property type="match status" value="1"/>
</dbReference>
<gene>
    <name evidence="3" type="ORF">C8D93_101343</name>
</gene>
<dbReference type="PANTHER" id="PTHR42760:SF133">
    <property type="entry name" value="3-OXOACYL-[ACYL-CARRIER-PROTEIN] REDUCTASE"/>
    <property type="match status" value="1"/>
</dbReference>
<comment type="caution">
    <text evidence="3">The sequence shown here is derived from an EMBL/GenBank/DDBJ whole genome shotgun (WGS) entry which is preliminary data.</text>
</comment>
<dbReference type="SUPFAM" id="SSF51735">
    <property type="entry name" value="NAD(P)-binding Rossmann-fold domains"/>
    <property type="match status" value="1"/>
</dbReference>
<keyword evidence="2" id="KW-0560">Oxidoreductase</keyword>
<dbReference type="PROSITE" id="PS00061">
    <property type="entry name" value="ADH_SHORT"/>
    <property type="match status" value="1"/>
</dbReference>
<evidence type="ECO:0000313" key="3">
    <source>
        <dbReference type="EMBL" id="PXV71298.1"/>
    </source>
</evidence>
<protein>
    <submittedName>
        <fullName evidence="3">3-oxoacyl-[acyl-carrier protein] reductase</fullName>
    </submittedName>
</protein>
<sequence length="280" mass="28797">MRQAAPAGAAAAGPAQPDSLLDLHGQVAFVSGAGQGAGRAIALMLARNGAGGIAVNDFVGERAEAVAAEIRTLGVPAVAVPADVGDLDAVRGAFAQAQALGPVTLLVNNAGNAGPAQQMRPTPLFWETDPADWDRFLRTNLQGVLNCCHAALPVMVAQQRGRIVTIVSDAARTGEARLSVYAAAKAGAAGFMRSLAKEAGRYDITANCVSLSTLEPALDEPAKSAFLSSEQARAHVARYSIRRFGQPDDVAAMVLFLCSDAAAWITGQTYPVNGGYSAAL</sequence>
<evidence type="ECO:0000313" key="4">
    <source>
        <dbReference type="Proteomes" id="UP000248330"/>
    </source>
</evidence>
<keyword evidence="4" id="KW-1185">Reference proteome</keyword>
<dbReference type="Pfam" id="PF13561">
    <property type="entry name" value="adh_short_C2"/>
    <property type="match status" value="1"/>
</dbReference>
<organism evidence="3 4">
    <name type="scientific">Sinimarinibacterium flocculans</name>
    <dbReference type="NCBI Taxonomy" id="985250"/>
    <lineage>
        <taxon>Bacteria</taxon>
        <taxon>Pseudomonadati</taxon>
        <taxon>Pseudomonadota</taxon>
        <taxon>Gammaproteobacteria</taxon>
        <taxon>Nevskiales</taxon>
        <taxon>Nevskiaceae</taxon>
        <taxon>Sinimarinibacterium</taxon>
    </lineage>
</organism>
<dbReference type="InterPro" id="IPR020904">
    <property type="entry name" value="Sc_DH/Rdtase_CS"/>
</dbReference>
<dbReference type="PRINTS" id="PR00080">
    <property type="entry name" value="SDRFAMILY"/>
</dbReference>
<dbReference type="GO" id="GO:0016616">
    <property type="term" value="F:oxidoreductase activity, acting on the CH-OH group of donors, NAD or NADP as acceptor"/>
    <property type="evidence" value="ECO:0007669"/>
    <property type="project" value="TreeGrafter"/>
</dbReference>
<accession>A0A318EGD0</accession>
<dbReference type="OrthoDB" id="9787298at2"/>
<dbReference type="InterPro" id="IPR036291">
    <property type="entry name" value="NAD(P)-bd_dom_sf"/>
</dbReference>
<dbReference type="Gene3D" id="3.40.50.720">
    <property type="entry name" value="NAD(P)-binding Rossmann-like Domain"/>
    <property type="match status" value="1"/>
</dbReference>